<evidence type="ECO:0000259" key="1">
    <source>
        <dbReference type="Pfam" id="PF13449"/>
    </source>
</evidence>
<dbReference type="RefSeq" id="WP_184059488.1">
    <property type="nucleotide sequence ID" value="NZ_JACIJK010000010.1"/>
</dbReference>
<sequence length="337" mass="36173">MRRPVTLLLVTALVLAIVPGWTGEARLRLLGRRAEVKAREIALDPADPAHNRLGALDFLDGVELTSPDPASGGFSALLVAGRRVTLLSDGGNVVAFTRAADGQVIAPAFANLPDGPGIGWDKVDRDSESLAFDAATGRLWVGFEKYNMIMRFAPGFARSDGAVRPVAMRKWPDAGGPESLVRLPDGRFVSISESARPPAKSWGARGGRGQARQGLIWAGDPVDPGREPARFTYIAEGKFDVADAAALPDGRLLVLERAFDAPFRFHNRIVLVPAGAVRPGAVVKGALLAELDAPLVHDNFEGITATQEGADTVIWLVSDDNRTPVLQRTLLLRFRLR</sequence>
<keyword evidence="3" id="KW-1185">Reference proteome</keyword>
<reference evidence="2 3" key="1">
    <citation type="submission" date="2020-08" db="EMBL/GenBank/DDBJ databases">
        <title>Genomic Encyclopedia of Type Strains, Phase IV (KMG-IV): sequencing the most valuable type-strain genomes for metagenomic binning, comparative biology and taxonomic classification.</title>
        <authorList>
            <person name="Goeker M."/>
        </authorList>
    </citation>
    <scope>NUCLEOTIDE SEQUENCE [LARGE SCALE GENOMIC DNA]</scope>
    <source>
        <strain evidence="2 3">DSM 100044</strain>
    </source>
</reference>
<accession>A0A7W9BGA7</accession>
<organism evidence="2 3">
    <name type="scientific">Sphingomonas aerophila</name>
    <dbReference type="NCBI Taxonomy" id="1344948"/>
    <lineage>
        <taxon>Bacteria</taxon>
        <taxon>Pseudomonadati</taxon>
        <taxon>Pseudomonadota</taxon>
        <taxon>Alphaproteobacteria</taxon>
        <taxon>Sphingomonadales</taxon>
        <taxon>Sphingomonadaceae</taxon>
        <taxon>Sphingomonas</taxon>
    </lineage>
</organism>
<dbReference type="PIRSF" id="PIRSF031900">
    <property type="entry name" value="UCP031900"/>
    <property type="match status" value="1"/>
</dbReference>
<comment type="caution">
    <text evidence="2">The sequence shown here is derived from an EMBL/GenBank/DDBJ whole genome shotgun (WGS) entry which is preliminary data.</text>
</comment>
<gene>
    <name evidence="2" type="ORF">FHS94_003184</name>
</gene>
<dbReference type="Pfam" id="PF13449">
    <property type="entry name" value="Phytase-like"/>
    <property type="match status" value="1"/>
</dbReference>
<dbReference type="AlphaFoldDB" id="A0A7W9BGA7"/>
<dbReference type="Proteomes" id="UP000546200">
    <property type="component" value="Unassembled WGS sequence"/>
</dbReference>
<feature type="domain" description="Phytase-like" evidence="1">
    <location>
        <begin position="72"/>
        <end position="321"/>
    </location>
</feature>
<dbReference type="InterPro" id="IPR014567">
    <property type="entry name" value="UCP031900"/>
</dbReference>
<protein>
    <recommendedName>
        <fullName evidence="1">Phytase-like domain-containing protein</fullName>
    </recommendedName>
</protein>
<evidence type="ECO:0000313" key="3">
    <source>
        <dbReference type="Proteomes" id="UP000546200"/>
    </source>
</evidence>
<dbReference type="InterPro" id="IPR027372">
    <property type="entry name" value="Phytase-like_dom"/>
</dbReference>
<name>A0A7W9BGA7_9SPHN</name>
<proteinExistence type="predicted"/>
<dbReference type="EMBL" id="JACIJK010000010">
    <property type="protein sequence ID" value="MBB5716321.1"/>
    <property type="molecule type" value="Genomic_DNA"/>
</dbReference>
<evidence type="ECO:0000313" key="2">
    <source>
        <dbReference type="EMBL" id="MBB5716321.1"/>
    </source>
</evidence>